<evidence type="ECO:0000256" key="2">
    <source>
        <dbReference type="ARBA" id="ARBA00022730"/>
    </source>
</evidence>
<comment type="similarity">
    <text evidence="1">Belongs to the universal ribosomal protein uL4 family.</text>
</comment>
<evidence type="ECO:0000256" key="1">
    <source>
        <dbReference type="ARBA" id="ARBA00010528"/>
    </source>
</evidence>
<gene>
    <name evidence="9" type="primary">rpl4</name>
</gene>
<accession>A0A0H4T0N9</accession>
<reference evidence="9" key="1">
    <citation type="journal article" date="2015" name="ISME J.">
        <title>Aquifer environment selects for microbial species cohorts in sediment and groundwater.</title>
        <authorList>
            <person name="Hug L.A."/>
            <person name="Thomas B.C."/>
            <person name="Brown C.T."/>
            <person name="Frischkorn K.R."/>
            <person name="Williams K.H."/>
            <person name="Tringe S.G."/>
            <person name="Banfield J.F."/>
        </authorList>
    </citation>
    <scope>NUCLEOTIDE SEQUENCE</scope>
</reference>
<dbReference type="InterPro" id="IPR002136">
    <property type="entry name" value="Ribosomal_uL4"/>
</dbReference>
<dbReference type="Gene3D" id="3.40.1370.10">
    <property type="match status" value="1"/>
</dbReference>
<name>A0A0H4T0N9_9EURY</name>
<dbReference type="InterPro" id="IPR019970">
    <property type="entry name" value="Ribosomall_uL4-arc"/>
</dbReference>
<evidence type="ECO:0000256" key="5">
    <source>
        <dbReference type="ARBA" id="ARBA00023274"/>
    </source>
</evidence>
<dbReference type="GO" id="GO:0019843">
    <property type="term" value="F:rRNA binding"/>
    <property type="evidence" value="ECO:0007669"/>
    <property type="project" value="UniProtKB-KW"/>
</dbReference>
<organism evidence="9">
    <name type="scientific">uncultured euryarchaeote Rifle_16ft_4_minimus_14142</name>
    <dbReference type="NCBI Taxonomy" id="1665188"/>
    <lineage>
        <taxon>Archaea</taxon>
        <taxon>Methanobacteriati</taxon>
        <taxon>Methanobacteriota</taxon>
        <taxon>environmental samples</taxon>
    </lineage>
</organism>
<dbReference type="SUPFAM" id="SSF52166">
    <property type="entry name" value="Ribosomal protein L4"/>
    <property type="match status" value="1"/>
</dbReference>
<evidence type="ECO:0000256" key="7">
    <source>
        <dbReference type="NCBIfam" id="TIGR03672"/>
    </source>
</evidence>
<feature type="region of interest" description="Disordered" evidence="8">
    <location>
        <begin position="103"/>
        <end position="152"/>
    </location>
</feature>
<evidence type="ECO:0000256" key="4">
    <source>
        <dbReference type="ARBA" id="ARBA00022980"/>
    </source>
</evidence>
<dbReference type="EMBL" id="KT006949">
    <property type="protein sequence ID" value="AKQ01073.1"/>
    <property type="molecule type" value="Genomic_DNA"/>
</dbReference>
<dbReference type="GO" id="GO:0006412">
    <property type="term" value="P:translation"/>
    <property type="evidence" value="ECO:0007669"/>
    <property type="project" value="InterPro"/>
</dbReference>
<sequence length="325" mass="34915">DELRPSKAAAGTGTKKPASDKAASLPAHAGVTKKGAKKDAPSFSPYADKADDRSSIQVPVLTLEAKEVRTIHLPKVFGEPIRTDLIARAVQAARANRRQPYGAPAQGVWAGRRHSTEWSGKGHGISRVQRLKQGSGAATSPNNVGGARAHPPRAEAIRWEKINVKERRKARRSAIAALARSDLVRARGHLFEEGLKLPVVVDNALEGLWRAALDKKDEEGRTGSTGELVRTLGNLGLGDDLARARDGVRVRAGRGKMRGRRFRQPRSVLIVATNDRELSRCARNVPGVEVVSPSKLSTEALAPGGAPGRLTVITESALNEIRSLR</sequence>
<dbReference type="NCBIfam" id="TIGR03672">
    <property type="entry name" value="rpl4p_arch"/>
    <property type="match status" value="1"/>
</dbReference>
<dbReference type="Pfam" id="PF00573">
    <property type="entry name" value="Ribosomal_L4"/>
    <property type="match status" value="1"/>
</dbReference>
<keyword evidence="5" id="KW-0687">Ribonucleoprotein</keyword>
<dbReference type="GO" id="GO:1990904">
    <property type="term" value="C:ribonucleoprotein complex"/>
    <property type="evidence" value="ECO:0007669"/>
    <property type="project" value="UniProtKB-KW"/>
</dbReference>
<keyword evidence="2" id="KW-0699">rRNA-binding</keyword>
<feature type="non-terminal residue" evidence="9">
    <location>
        <position position="1"/>
    </location>
</feature>
<keyword evidence="4 9" id="KW-0689">Ribosomal protein</keyword>
<protein>
    <recommendedName>
        <fullName evidence="6 7">50S ribosomal protein L4</fullName>
    </recommendedName>
</protein>
<feature type="compositionally biased region" description="Low complexity" evidence="8">
    <location>
        <begin position="1"/>
        <end position="16"/>
    </location>
</feature>
<evidence type="ECO:0000256" key="8">
    <source>
        <dbReference type="SAM" id="MobiDB-lite"/>
    </source>
</evidence>
<evidence type="ECO:0000256" key="3">
    <source>
        <dbReference type="ARBA" id="ARBA00022884"/>
    </source>
</evidence>
<keyword evidence="3" id="KW-0694">RNA-binding</keyword>
<evidence type="ECO:0000313" key="9">
    <source>
        <dbReference type="EMBL" id="AKQ01073.1"/>
    </source>
</evidence>
<dbReference type="GO" id="GO:0005840">
    <property type="term" value="C:ribosome"/>
    <property type="evidence" value="ECO:0007669"/>
    <property type="project" value="UniProtKB-KW"/>
</dbReference>
<proteinExistence type="inferred from homology"/>
<dbReference type="InterPro" id="IPR023574">
    <property type="entry name" value="Ribosomal_uL4_dom_sf"/>
</dbReference>
<dbReference type="GO" id="GO:0003735">
    <property type="term" value="F:structural constituent of ribosome"/>
    <property type="evidence" value="ECO:0007669"/>
    <property type="project" value="InterPro"/>
</dbReference>
<dbReference type="PANTHER" id="PTHR19431">
    <property type="entry name" value="60S RIBOSOMAL PROTEIN L4"/>
    <property type="match status" value="1"/>
</dbReference>
<dbReference type="InterPro" id="IPR045240">
    <property type="entry name" value="Ribosomal_uL4_euk/arch"/>
</dbReference>
<feature type="region of interest" description="Disordered" evidence="8">
    <location>
        <begin position="1"/>
        <end position="51"/>
    </location>
</feature>
<evidence type="ECO:0000256" key="6">
    <source>
        <dbReference type="ARBA" id="ARBA00035462"/>
    </source>
</evidence>
<dbReference type="AlphaFoldDB" id="A0A0H4T0N9"/>